<dbReference type="EMBL" id="MCGR01000049">
    <property type="protein sequence ID" value="ORY72883.1"/>
    <property type="molecule type" value="Genomic_DNA"/>
</dbReference>
<reference evidence="1 2" key="1">
    <citation type="submission" date="2016-07" db="EMBL/GenBank/DDBJ databases">
        <title>Pervasive Adenine N6-methylation of Active Genes in Fungi.</title>
        <authorList>
            <consortium name="DOE Joint Genome Institute"/>
            <person name="Mondo S.J."/>
            <person name="Dannebaum R.O."/>
            <person name="Kuo R.C."/>
            <person name="Labutti K."/>
            <person name="Haridas S."/>
            <person name="Kuo A."/>
            <person name="Salamov A."/>
            <person name="Ahrendt S.R."/>
            <person name="Lipzen A."/>
            <person name="Sullivan W."/>
            <person name="Andreopoulos W.B."/>
            <person name="Clum A."/>
            <person name="Lindquist E."/>
            <person name="Daum C."/>
            <person name="Ramamoorthy G.K."/>
            <person name="Gryganskyi A."/>
            <person name="Culley D."/>
            <person name="Magnuson J.K."/>
            <person name="James T.Y."/>
            <person name="O'Malley M.A."/>
            <person name="Stajich J.E."/>
            <person name="Spatafora J.W."/>
            <person name="Visel A."/>
            <person name="Grigoriev I.V."/>
        </authorList>
    </citation>
    <scope>NUCLEOTIDE SEQUENCE [LARGE SCALE GENOMIC DNA]</scope>
    <source>
        <strain evidence="1 2">62-1032</strain>
    </source>
</reference>
<evidence type="ECO:0008006" key="3">
    <source>
        <dbReference type="Google" id="ProtNLM"/>
    </source>
</evidence>
<protein>
    <recommendedName>
        <fullName evidence="3">F-box domain-containing protein</fullName>
    </recommendedName>
</protein>
<keyword evidence="2" id="KW-1185">Reference proteome</keyword>
<dbReference type="InterPro" id="IPR032675">
    <property type="entry name" value="LRR_dom_sf"/>
</dbReference>
<sequence length="372" mass="41154">MAGWNDLPTELKALIVELIDESGTVRDGTTAPSSEERRALLALSGMERALYALTGPMLWETLMLGTRSLACVQAFGGAVSSERCRLVRTVDCRRDRFDFDRTLQAKIAKACVQALKRTPNVKELRLDGPGSVWVKRLPSLPKLMRKVRTLNLKTVMEGNLSAADTSAILGSFDKLVDISLPSSIDDEDQLVLSQLQALESLRKLDLGCPMHSGDELHYPILSQPWSGRLTFLSLSMWIDEPTLRSLLHQIGSTLKSFQYANAMDPSSSAPLLPYNLPVLEHLGLVTAWDGAFELCSAFSNAPLEVMWTSRGDCYYESDLDLLGGVVEQHSSTLEVLEIRLGDGDEELGEALDRLAAKCKDKQVRFNIVNLWT</sequence>
<accession>A0A1Y2EMV0</accession>
<dbReference type="AlphaFoldDB" id="A0A1Y2EMV0"/>
<proteinExistence type="predicted"/>
<organism evidence="1 2">
    <name type="scientific">Leucosporidium creatinivorum</name>
    <dbReference type="NCBI Taxonomy" id="106004"/>
    <lineage>
        <taxon>Eukaryota</taxon>
        <taxon>Fungi</taxon>
        <taxon>Dikarya</taxon>
        <taxon>Basidiomycota</taxon>
        <taxon>Pucciniomycotina</taxon>
        <taxon>Microbotryomycetes</taxon>
        <taxon>Leucosporidiales</taxon>
        <taxon>Leucosporidium</taxon>
    </lineage>
</organism>
<evidence type="ECO:0000313" key="2">
    <source>
        <dbReference type="Proteomes" id="UP000193467"/>
    </source>
</evidence>
<dbReference type="GO" id="GO:0000150">
    <property type="term" value="F:DNA strand exchange activity"/>
    <property type="evidence" value="ECO:0007669"/>
    <property type="project" value="InterPro"/>
</dbReference>
<dbReference type="Proteomes" id="UP000193467">
    <property type="component" value="Unassembled WGS sequence"/>
</dbReference>
<gene>
    <name evidence="1" type="ORF">BCR35DRAFT_333839</name>
</gene>
<dbReference type="SUPFAM" id="SSF52047">
    <property type="entry name" value="RNI-like"/>
    <property type="match status" value="1"/>
</dbReference>
<dbReference type="InterPro" id="IPR006118">
    <property type="entry name" value="Recombinase_CS"/>
</dbReference>
<dbReference type="PROSITE" id="PS00398">
    <property type="entry name" value="RECOMBINASES_2"/>
    <property type="match status" value="1"/>
</dbReference>
<dbReference type="Gene3D" id="3.80.10.10">
    <property type="entry name" value="Ribonuclease Inhibitor"/>
    <property type="match status" value="1"/>
</dbReference>
<evidence type="ECO:0000313" key="1">
    <source>
        <dbReference type="EMBL" id="ORY72883.1"/>
    </source>
</evidence>
<dbReference type="InParanoid" id="A0A1Y2EMV0"/>
<name>A0A1Y2EMV0_9BASI</name>
<comment type="caution">
    <text evidence="1">The sequence shown here is derived from an EMBL/GenBank/DDBJ whole genome shotgun (WGS) entry which is preliminary data.</text>
</comment>
<dbReference type="STRING" id="106004.A0A1Y2EMV0"/>